<evidence type="ECO:0000256" key="2">
    <source>
        <dbReference type="ARBA" id="ARBA00022840"/>
    </source>
</evidence>
<organism evidence="5 6">
    <name type="scientific">Saprolegnia diclina (strain VS20)</name>
    <dbReference type="NCBI Taxonomy" id="1156394"/>
    <lineage>
        <taxon>Eukaryota</taxon>
        <taxon>Sar</taxon>
        <taxon>Stramenopiles</taxon>
        <taxon>Oomycota</taxon>
        <taxon>Saprolegniomycetes</taxon>
        <taxon>Saprolegniales</taxon>
        <taxon>Saprolegniaceae</taxon>
        <taxon>Saprolegnia</taxon>
    </lineage>
</organism>
<proteinExistence type="predicted"/>
<dbReference type="InterPro" id="IPR001245">
    <property type="entry name" value="Ser-Thr/Tyr_kinase_cat_dom"/>
</dbReference>
<sequence>MGNCKSIPPPSPVAPPPQPQKSTSPPPRAPGTTFIEQHLTSDLTLSTIAIPFKALRLGDRLTTNSPPWECVRPGTYTGTPVLVKQLFRTHITEEAVERFARVTRLVIDMHHPNIVQCIGASWDSESCICMVTEQLARGDLATLLQSPDIALTPEANVRMMLDIARGMTYLHAHTPQVLHRDLKCANIHITQDFKAKIANFEFSREKTNGEMTLLGSPIWTAPEILRGQKEYDEKVDVYSFAIVMVEIMTRQMPYAELATEKMKKKLLVKKIAYEGLRPSLAALEATWPPALLRLTEACWAEDASARPSFPSTITTLQEVLATLASSPSAA</sequence>
<dbReference type="OMA" id="PAMCEAG"/>
<feature type="region of interest" description="Disordered" evidence="3">
    <location>
        <begin position="1"/>
        <end position="31"/>
    </location>
</feature>
<evidence type="ECO:0000313" key="6">
    <source>
        <dbReference type="Proteomes" id="UP000030762"/>
    </source>
</evidence>
<dbReference type="OrthoDB" id="70797at2759"/>
<dbReference type="VEuPathDB" id="FungiDB:SDRG_15609"/>
<keyword evidence="5" id="KW-0808">Transferase</keyword>
<dbReference type="InterPro" id="IPR011009">
    <property type="entry name" value="Kinase-like_dom_sf"/>
</dbReference>
<feature type="compositionally biased region" description="Pro residues" evidence="3">
    <location>
        <begin position="7"/>
        <end position="29"/>
    </location>
</feature>
<evidence type="ECO:0000259" key="4">
    <source>
        <dbReference type="PROSITE" id="PS50011"/>
    </source>
</evidence>
<dbReference type="Pfam" id="PF07714">
    <property type="entry name" value="PK_Tyr_Ser-Thr"/>
    <property type="match status" value="1"/>
</dbReference>
<accession>T0PMG2</accession>
<keyword evidence="1" id="KW-0547">Nucleotide-binding</keyword>
<dbReference type="GO" id="GO:0005524">
    <property type="term" value="F:ATP binding"/>
    <property type="evidence" value="ECO:0007669"/>
    <property type="project" value="UniProtKB-KW"/>
</dbReference>
<feature type="domain" description="Protein kinase" evidence="4">
    <location>
        <begin position="37"/>
        <end position="320"/>
    </location>
</feature>
<dbReference type="GO" id="GO:0004674">
    <property type="term" value="F:protein serine/threonine kinase activity"/>
    <property type="evidence" value="ECO:0007669"/>
    <property type="project" value="TreeGrafter"/>
</dbReference>
<gene>
    <name evidence="5" type="ORF">SDRG_15609</name>
</gene>
<dbReference type="Gene3D" id="1.10.510.10">
    <property type="entry name" value="Transferase(Phosphotransferase) domain 1"/>
    <property type="match status" value="1"/>
</dbReference>
<dbReference type="eggNOG" id="KOG0192">
    <property type="taxonomic scope" value="Eukaryota"/>
</dbReference>
<evidence type="ECO:0000256" key="1">
    <source>
        <dbReference type="ARBA" id="ARBA00022741"/>
    </source>
</evidence>
<keyword evidence="5" id="KW-0418">Kinase</keyword>
<dbReference type="AlphaFoldDB" id="T0PMG2"/>
<dbReference type="STRING" id="1156394.T0PMG2"/>
<keyword evidence="2" id="KW-0067">ATP-binding</keyword>
<dbReference type="PROSITE" id="PS50011">
    <property type="entry name" value="PROTEIN_KINASE_DOM"/>
    <property type="match status" value="1"/>
</dbReference>
<reference evidence="5 6" key="1">
    <citation type="submission" date="2012-04" db="EMBL/GenBank/DDBJ databases">
        <title>The Genome Sequence of Saprolegnia declina VS20.</title>
        <authorList>
            <consortium name="The Broad Institute Genome Sequencing Platform"/>
            <person name="Russ C."/>
            <person name="Nusbaum C."/>
            <person name="Tyler B."/>
            <person name="van West P."/>
            <person name="Dieguez-Uribeondo J."/>
            <person name="de Bruijn I."/>
            <person name="Tripathy S."/>
            <person name="Jiang R."/>
            <person name="Young S.K."/>
            <person name="Zeng Q."/>
            <person name="Gargeya S."/>
            <person name="Fitzgerald M."/>
            <person name="Haas B."/>
            <person name="Abouelleil A."/>
            <person name="Alvarado L."/>
            <person name="Arachchi H.M."/>
            <person name="Berlin A."/>
            <person name="Chapman S.B."/>
            <person name="Goldberg J."/>
            <person name="Griggs A."/>
            <person name="Gujja S."/>
            <person name="Hansen M."/>
            <person name="Howarth C."/>
            <person name="Imamovic A."/>
            <person name="Larimer J."/>
            <person name="McCowen C."/>
            <person name="Montmayeur A."/>
            <person name="Murphy C."/>
            <person name="Neiman D."/>
            <person name="Pearson M."/>
            <person name="Priest M."/>
            <person name="Roberts A."/>
            <person name="Saif S."/>
            <person name="Shea T."/>
            <person name="Sisk P."/>
            <person name="Sykes S."/>
            <person name="Wortman J."/>
            <person name="Nusbaum C."/>
            <person name="Birren B."/>
        </authorList>
    </citation>
    <scope>NUCLEOTIDE SEQUENCE [LARGE SCALE GENOMIC DNA]</scope>
    <source>
        <strain evidence="5 6">VS20</strain>
    </source>
</reference>
<dbReference type="GeneID" id="19956336"/>
<dbReference type="PANTHER" id="PTHR44329:SF298">
    <property type="entry name" value="MIXED LINEAGE KINASE DOMAIN-LIKE PROTEIN"/>
    <property type="match status" value="1"/>
</dbReference>
<evidence type="ECO:0000256" key="3">
    <source>
        <dbReference type="SAM" id="MobiDB-lite"/>
    </source>
</evidence>
<name>T0PMG2_SAPDV</name>
<keyword evidence="6" id="KW-1185">Reference proteome</keyword>
<dbReference type="InterPro" id="IPR000719">
    <property type="entry name" value="Prot_kinase_dom"/>
</dbReference>
<dbReference type="Proteomes" id="UP000030762">
    <property type="component" value="Unassembled WGS sequence"/>
</dbReference>
<dbReference type="InterPro" id="IPR051681">
    <property type="entry name" value="Ser/Thr_Kinases-Pseudokinases"/>
</dbReference>
<dbReference type="RefSeq" id="XP_008620009.1">
    <property type="nucleotide sequence ID" value="XM_008621787.1"/>
</dbReference>
<dbReference type="SMART" id="SM00220">
    <property type="entry name" value="S_TKc"/>
    <property type="match status" value="1"/>
</dbReference>
<dbReference type="InParanoid" id="T0PMG2"/>
<protein>
    <submittedName>
        <fullName evidence="5">TKL/DRK protein kinase</fullName>
    </submittedName>
</protein>
<dbReference type="EMBL" id="JH767227">
    <property type="protein sequence ID" value="EQC26579.1"/>
    <property type="molecule type" value="Genomic_DNA"/>
</dbReference>
<evidence type="ECO:0000313" key="5">
    <source>
        <dbReference type="EMBL" id="EQC26579.1"/>
    </source>
</evidence>
<dbReference type="SUPFAM" id="SSF56112">
    <property type="entry name" value="Protein kinase-like (PK-like)"/>
    <property type="match status" value="1"/>
</dbReference>
<dbReference type="PANTHER" id="PTHR44329">
    <property type="entry name" value="SERINE/THREONINE-PROTEIN KINASE TNNI3K-RELATED"/>
    <property type="match status" value="1"/>
</dbReference>